<feature type="domain" description="Orc1-like AAA ATPase" evidence="1">
    <location>
        <begin position="28"/>
        <end position="86"/>
    </location>
</feature>
<dbReference type="SUPFAM" id="SSF52540">
    <property type="entry name" value="P-loop containing nucleoside triphosphate hydrolases"/>
    <property type="match status" value="1"/>
</dbReference>
<dbReference type="InterPro" id="IPR041664">
    <property type="entry name" value="AAA_16"/>
</dbReference>
<dbReference type="OrthoDB" id="9758570at2"/>
<reference evidence="3" key="1">
    <citation type="submission" date="2016-10" db="EMBL/GenBank/DDBJ databases">
        <authorList>
            <person name="Varghese N."/>
            <person name="Submissions S."/>
        </authorList>
    </citation>
    <scope>NUCLEOTIDE SEQUENCE [LARGE SCALE GENOMIC DNA]</scope>
    <source>
        <strain evidence="3">LMG 24000</strain>
    </source>
</reference>
<dbReference type="STRING" id="83784.SAMN05192564_104231"/>
<dbReference type="AlphaFoldDB" id="A0A1H4FBK0"/>
<dbReference type="EMBL" id="FNRQ01000004">
    <property type="protein sequence ID" value="SEA94377.1"/>
    <property type="molecule type" value="Genomic_DNA"/>
</dbReference>
<dbReference type="InterPro" id="IPR027417">
    <property type="entry name" value="P-loop_NTPase"/>
</dbReference>
<dbReference type="Pfam" id="PF13191">
    <property type="entry name" value="AAA_16"/>
    <property type="match status" value="1"/>
</dbReference>
<accession>A0A1H4FBK0</accession>
<proteinExistence type="predicted"/>
<name>A0A1H4FBK0_9BURK</name>
<dbReference type="Gene3D" id="3.40.50.300">
    <property type="entry name" value="P-loop containing nucleotide triphosphate hydrolases"/>
    <property type="match status" value="1"/>
</dbReference>
<organism evidence="2 3">
    <name type="scientific">Paraburkholderia sartisoli</name>
    <dbReference type="NCBI Taxonomy" id="83784"/>
    <lineage>
        <taxon>Bacteria</taxon>
        <taxon>Pseudomonadati</taxon>
        <taxon>Pseudomonadota</taxon>
        <taxon>Betaproteobacteria</taxon>
        <taxon>Burkholderiales</taxon>
        <taxon>Burkholderiaceae</taxon>
        <taxon>Paraburkholderia</taxon>
    </lineage>
</organism>
<protein>
    <submittedName>
        <fullName evidence="2">AAA ATPase domain-containing protein</fullName>
    </submittedName>
</protein>
<evidence type="ECO:0000313" key="2">
    <source>
        <dbReference type="EMBL" id="SEA94377.1"/>
    </source>
</evidence>
<keyword evidence="3" id="KW-1185">Reference proteome</keyword>
<dbReference type="Proteomes" id="UP000198638">
    <property type="component" value="Unassembled WGS sequence"/>
</dbReference>
<evidence type="ECO:0000313" key="3">
    <source>
        <dbReference type="Proteomes" id="UP000198638"/>
    </source>
</evidence>
<evidence type="ECO:0000259" key="1">
    <source>
        <dbReference type="Pfam" id="PF13191"/>
    </source>
</evidence>
<dbReference type="RefSeq" id="WP_090534340.1">
    <property type="nucleotide sequence ID" value="NZ_FNRQ01000004.1"/>
</dbReference>
<sequence length="96" mass="11011">MPIRQPILNAWRYQPRRASADRHCHGSFVGRRPQRDRLKTLFDEARHRASRIVFVAGEPGIGKTTVVNRFPDSLAATLPSGHHVRNRLVARVYTSR</sequence>
<gene>
    <name evidence="2" type="ORF">SAMN05192564_104231</name>
</gene>